<dbReference type="PROSITE" id="PS50110">
    <property type="entry name" value="RESPONSE_REGULATORY"/>
    <property type="match status" value="1"/>
</dbReference>
<proteinExistence type="predicted"/>
<feature type="domain" description="Response regulatory" evidence="8">
    <location>
        <begin position="8"/>
        <end position="125"/>
    </location>
</feature>
<dbReference type="InterPro" id="IPR018062">
    <property type="entry name" value="HTH_AraC-typ_CS"/>
</dbReference>
<dbReference type="InterPro" id="IPR011006">
    <property type="entry name" value="CheY-like_superfamily"/>
</dbReference>
<dbReference type="Pfam" id="PF12833">
    <property type="entry name" value="HTH_18"/>
    <property type="match status" value="1"/>
</dbReference>
<dbReference type="SMART" id="SM00448">
    <property type="entry name" value="REC"/>
    <property type="match status" value="1"/>
</dbReference>
<reference evidence="9 10" key="1">
    <citation type="submission" date="2020-08" db="EMBL/GenBank/DDBJ databases">
        <authorList>
            <person name="Liu C."/>
            <person name="Sun Q."/>
        </authorList>
    </citation>
    <scope>NUCLEOTIDE SEQUENCE [LARGE SCALE GENOMIC DNA]</scope>
    <source>
        <strain evidence="9 10">NSJ-29</strain>
    </source>
</reference>
<comment type="function">
    <text evidence="5">May play the central regulatory role in sporulation. It may be an element of the effector pathway responsible for the activation of sporulation genes in response to nutritional stress. Spo0A may act in concert with spo0H (a sigma factor) to control the expression of some genes that are critical to the sporulation process.</text>
</comment>
<feature type="modified residue" description="4-aspartylphosphate" evidence="6">
    <location>
        <position position="60"/>
    </location>
</feature>
<organism evidence="9 10">
    <name type="scientific">Wansuia hejianensis</name>
    <dbReference type="NCBI Taxonomy" id="2763667"/>
    <lineage>
        <taxon>Bacteria</taxon>
        <taxon>Bacillati</taxon>
        <taxon>Bacillota</taxon>
        <taxon>Clostridia</taxon>
        <taxon>Lachnospirales</taxon>
        <taxon>Lachnospiraceae</taxon>
        <taxon>Wansuia</taxon>
    </lineage>
</organism>
<gene>
    <name evidence="9" type="ORF">H9Q79_06875</name>
</gene>
<dbReference type="CDD" id="cd17536">
    <property type="entry name" value="REC_YesN-like"/>
    <property type="match status" value="1"/>
</dbReference>
<accession>A0A7G9GGQ9</accession>
<dbReference type="SUPFAM" id="SSF52172">
    <property type="entry name" value="CheY-like"/>
    <property type="match status" value="1"/>
</dbReference>
<keyword evidence="6" id="KW-0597">Phosphoprotein</keyword>
<name>A0A7G9GGQ9_9FIRM</name>
<dbReference type="InterPro" id="IPR001789">
    <property type="entry name" value="Sig_transdc_resp-reg_receiver"/>
</dbReference>
<evidence type="ECO:0000256" key="1">
    <source>
        <dbReference type="ARBA" id="ARBA00018672"/>
    </source>
</evidence>
<feature type="domain" description="HTH araC/xylS-type" evidence="7">
    <location>
        <begin position="150"/>
        <end position="248"/>
    </location>
</feature>
<dbReference type="PROSITE" id="PS00041">
    <property type="entry name" value="HTH_ARAC_FAMILY_1"/>
    <property type="match status" value="1"/>
</dbReference>
<evidence type="ECO:0000259" key="7">
    <source>
        <dbReference type="PROSITE" id="PS01124"/>
    </source>
</evidence>
<keyword evidence="4" id="KW-0804">Transcription</keyword>
<dbReference type="AlphaFoldDB" id="A0A7G9GGQ9"/>
<dbReference type="GO" id="GO:0043565">
    <property type="term" value="F:sequence-specific DNA binding"/>
    <property type="evidence" value="ECO:0007669"/>
    <property type="project" value="InterPro"/>
</dbReference>
<keyword evidence="2" id="KW-0805">Transcription regulation</keyword>
<evidence type="ECO:0000256" key="5">
    <source>
        <dbReference type="ARBA" id="ARBA00024867"/>
    </source>
</evidence>
<dbReference type="EMBL" id="CP060635">
    <property type="protein sequence ID" value="QNM09991.1"/>
    <property type="molecule type" value="Genomic_DNA"/>
</dbReference>
<dbReference type="Gene3D" id="3.40.50.2300">
    <property type="match status" value="1"/>
</dbReference>
<dbReference type="InterPro" id="IPR018060">
    <property type="entry name" value="HTH_AraC"/>
</dbReference>
<dbReference type="Proteomes" id="UP000515860">
    <property type="component" value="Chromosome"/>
</dbReference>
<keyword evidence="10" id="KW-1185">Reference proteome</keyword>
<dbReference type="GO" id="GO:0003700">
    <property type="term" value="F:DNA-binding transcription factor activity"/>
    <property type="evidence" value="ECO:0007669"/>
    <property type="project" value="InterPro"/>
</dbReference>
<evidence type="ECO:0000259" key="8">
    <source>
        <dbReference type="PROSITE" id="PS50110"/>
    </source>
</evidence>
<evidence type="ECO:0000313" key="10">
    <source>
        <dbReference type="Proteomes" id="UP000515860"/>
    </source>
</evidence>
<dbReference type="Pfam" id="PF00072">
    <property type="entry name" value="Response_reg"/>
    <property type="match status" value="1"/>
</dbReference>
<dbReference type="SMART" id="SM00342">
    <property type="entry name" value="HTH_ARAC"/>
    <property type="match status" value="1"/>
</dbReference>
<protein>
    <recommendedName>
        <fullName evidence="1">Stage 0 sporulation protein A homolog</fullName>
    </recommendedName>
</protein>
<evidence type="ECO:0000256" key="3">
    <source>
        <dbReference type="ARBA" id="ARBA00023125"/>
    </source>
</evidence>
<dbReference type="InterPro" id="IPR020449">
    <property type="entry name" value="Tscrpt_reg_AraC-type_HTH"/>
</dbReference>
<dbReference type="InterPro" id="IPR009057">
    <property type="entry name" value="Homeodomain-like_sf"/>
</dbReference>
<sequence length="257" mass="29485">MTKLQHYNILLVEDEALLLQSLIRNINALDAGFRVAFQAADGRKALQVLKNKNVHLVITDIRMPVMDGLALSKLIHEQYPSIFTIVLTGYADFSYAREALKQGVFDYLLKPVTPETLSDALGRVRVQLQKYYELYEDAGLAKRGAEEIIDYAVLYMREHYMDEIDLGQLASEIGFTSAYLTKLFNRFKGETPLKYLTDIRIHEAKRLLLDTTLTISQVGMSVGYPDQFHFSKIFRKYTGQNPTSYRKQNREGGREQD</sequence>
<dbReference type="SUPFAM" id="SSF46689">
    <property type="entry name" value="Homeodomain-like"/>
    <property type="match status" value="2"/>
</dbReference>
<dbReference type="PROSITE" id="PS01124">
    <property type="entry name" value="HTH_ARAC_FAMILY_2"/>
    <property type="match status" value="1"/>
</dbReference>
<evidence type="ECO:0000256" key="6">
    <source>
        <dbReference type="PROSITE-ProRule" id="PRU00169"/>
    </source>
</evidence>
<dbReference type="PANTHER" id="PTHR43280">
    <property type="entry name" value="ARAC-FAMILY TRANSCRIPTIONAL REGULATOR"/>
    <property type="match status" value="1"/>
</dbReference>
<dbReference type="Gene3D" id="1.10.10.60">
    <property type="entry name" value="Homeodomain-like"/>
    <property type="match status" value="2"/>
</dbReference>
<dbReference type="GO" id="GO:0000160">
    <property type="term" value="P:phosphorelay signal transduction system"/>
    <property type="evidence" value="ECO:0007669"/>
    <property type="project" value="InterPro"/>
</dbReference>
<dbReference type="KEGG" id="whj:H9Q79_06875"/>
<evidence type="ECO:0000313" key="9">
    <source>
        <dbReference type="EMBL" id="QNM09991.1"/>
    </source>
</evidence>
<dbReference type="PANTHER" id="PTHR43280:SF2">
    <property type="entry name" value="HTH-TYPE TRANSCRIPTIONAL REGULATOR EXSA"/>
    <property type="match status" value="1"/>
</dbReference>
<dbReference type="PRINTS" id="PR00032">
    <property type="entry name" value="HTHARAC"/>
</dbReference>
<evidence type="ECO:0000256" key="4">
    <source>
        <dbReference type="ARBA" id="ARBA00023163"/>
    </source>
</evidence>
<dbReference type="RefSeq" id="WP_118646511.1">
    <property type="nucleotide sequence ID" value="NZ_CP060635.1"/>
</dbReference>
<keyword evidence="3" id="KW-0238">DNA-binding</keyword>
<evidence type="ECO:0000256" key="2">
    <source>
        <dbReference type="ARBA" id="ARBA00023015"/>
    </source>
</evidence>